<evidence type="ECO:0000313" key="2">
    <source>
        <dbReference type="Proteomes" id="UP000319143"/>
    </source>
</evidence>
<proteinExistence type="predicted"/>
<name>A0A5C6DWX1_9BACT</name>
<accession>A0A5C6DWX1</accession>
<gene>
    <name evidence="1" type="ORF">Poly41_21330</name>
</gene>
<reference evidence="1 2" key="1">
    <citation type="submission" date="2019-02" db="EMBL/GenBank/DDBJ databases">
        <title>Deep-cultivation of Planctomycetes and their phenomic and genomic characterization uncovers novel biology.</title>
        <authorList>
            <person name="Wiegand S."/>
            <person name="Jogler M."/>
            <person name="Boedeker C."/>
            <person name="Pinto D."/>
            <person name="Vollmers J."/>
            <person name="Rivas-Marin E."/>
            <person name="Kohn T."/>
            <person name="Peeters S.H."/>
            <person name="Heuer A."/>
            <person name="Rast P."/>
            <person name="Oberbeckmann S."/>
            <person name="Bunk B."/>
            <person name="Jeske O."/>
            <person name="Meyerdierks A."/>
            <person name="Storesund J.E."/>
            <person name="Kallscheuer N."/>
            <person name="Luecker S."/>
            <person name="Lage O.M."/>
            <person name="Pohl T."/>
            <person name="Merkel B.J."/>
            <person name="Hornburger P."/>
            <person name="Mueller R.-W."/>
            <person name="Bruemmer F."/>
            <person name="Labrenz M."/>
            <person name="Spormann A.M."/>
            <person name="Op Den Camp H."/>
            <person name="Overmann J."/>
            <person name="Amann R."/>
            <person name="Jetten M.S.M."/>
            <person name="Mascher T."/>
            <person name="Medema M.H."/>
            <person name="Devos D.P."/>
            <person name="Kaster A.-K."/>
            <person name="Ovreas L."/>
            <person name="Rohde M."/>
            <person name="Galperin M.Y."/>
            <person name="Jogler C."/>
        </authorList>
    </citation>
    <scope>NUCLEOTIDE SEQUENCE [LARGE SCALE GENOMIC DNA]</scope>
    <source>
        <strain evidence="1 2">Poly41</strain>
    </source>
</reference>
<dbReference type="InterPro" id="IPR029044">
    <property type="entry name" value="Nucleotide-diphossugar_trans"/>
</dbReference>
<keyword evidence="2" id="KW-1185">Reference proteome</keyword>
<dbReference type="OrthoDB" id="820708at2"/>
<dbReference type="SUPFAM" id="SSF53448">
    <property type="entry name" value="Nucleotide-diphospho-sugar transferases"/>
    <property type="match status" value="1"/>
</dbReference>
<protein>
    <recommendedName>
        <fullName evidence="3">Glycosyl transferase family 2</fullName>
    </recommendedName>
</protein>
<dbReference type="Gene3D" id="3.90.550.10">
    <property type="entry name" value="Spore Coat Polysaccharide Biosynthesis Protein SpsA, Chain A"/>
    <property type="match status" value="1"/>
</dbReference>
<comment type="caution">
    <text evidence="1">The sequence shown here is derived from an EMBL/GenBank/DDBJ whole genome shotgun (WGS) entry which is preliminary data.</text>
</comment>
<evidence type="ECO:0000313" key="1">
    <source>
        <dbReference type="EMBL" id="TWU39309.1"/>
    </source>
</evidence>
<sequence length="261" mass="30094">MKLDQITFTIKTIHRPWACLRLIESIRKYAPGAKIHLLDDGKPRLRFSARYPDTVRSLDRLIQTRFDIGISAGRNRLLDSVETPYFVLLDDDHVLTKSSNVPLMLEKLLGIEDRCDLLAFGGGSVARCFVKSSDRIMYADVAHRGNEGDIYWCDIVINGFLAKTEACRKIRWASALKTCEHWDFFLRAVYSGMQVALAKEHGIDHLHVSNKNYDPMRRRSHFRQIALTRHKLRGFKWESPPDGVVVHDVKTRMLDERKDAT</sequence>
<organism evidence="1 2">
    <name type="scientific">Novipirellula artificiosorum</name>
    <dbReference type="NCBI Taxonomy" id="2528016"/>
    <lineage>
        <taxon>Bacteria</taxon>
        <taxon>Pseudomonadati</taxon>
        <taxon>Planctomycetota</taxon>
        <taxon>Planctomycetia</taxon>
        <taxon>Pirellulales</taxon>
        <taxon>Pirellulaceae</taxon>
        <taxon>Novipirellula</taxon>
    </lineage>
</organism>
<dbReference type="CDD" id="cd00761">
    <property type="entry name" value="Glyco_tranf_GTA_type"/>
    <property type="match status" value="1"/>
</dbReference>
<dbReference type="EMBL" id="SJPV01000003">
    <property type="protein sequence ID" value="TWU39309.1"/>
    <property type="molecule type" value="Genomic_DNA"/>
</dbReference>
<dbReference type="PANTHER" id="PTHR15046">
    <property type="entry name" value="GLYCO_TRANS_2-LIKE DOMAIN-CONTAINING PROTEIN"/>
    <property type="match status" value="1"/>
</dbReference>
<dbReference type="Proteomes" id="UP000319143">
    <property type="component" value="Unassembled WGS sequence"/>
</dbReference>
<dbReference type="PANTHER" id="PTHR15046:SF3">
    <property type="entry name" value="BETA-1,4 N-ACETYLGALACTOSAMINYLTRANSFERASE 2-LIKE"/>
    <property type="match status" value="1"/>
</dbReference>
<dbReference type="AlphaFoldDB" id="A0A5C6DWX1"/>
<evidence type="ECO:0008006" key="3">
    <source>
        <dbReference type="Google" id="ProtNLM"/>
    </source>
</evidence>
<dbReference type="RefSeq" id="WP_146526054.1">
    <property type="nucleotide sequence ID" value="NZ_SJPV01000003.1"/>
</dbReference>